<dbReference type="CDD" id="cd07713">
    <property type="entry name" value="DHPS-like_MBL-fold"/>
    <property type="match status" value="1"/>
</dbReference>
<proteinExistence type="predicted"/>
<dbReference type="OrthoDB" id="9803916at2"/>
<dbReference type="InterPro" id="IPR001279">
    <property type="entry name" value="Metallo-B-lactamas"/>
</dbReference>
<dbReference type="Proteomes" id="UP000327030">
    <property type="component" value="Chromosome 1"/>
</dbReference>
<gene>
    <name evidence="2" type="ORF">FXF36_08450</name>
</gene>
<dbReference type="Pfam" id="PF00753">
    <property type="entry name" value="Lactamase_B"/>
    <property type="match status" value="1"/>
</dbReference>
<accession>A0A5P6VUH1</accession>
<name>A0A5P6VUH1_PSEXY</name>
<dbReference type="Gene3D" id="3.60.15.10">
    <property type="entry name" value="Ribonuclease Z/Hydroxyacylglutathione hydrolase-like"/>
    <property type="match status" value="1"/>
</dbReference>
<evidence type="ECO:0000313" key="3">
    <source>
        <dbReference type="Proteomes" id="UP000327030"/>
    </source>
</evidence>
<evidence type="ECO:0000259" key="1">
    <source>
        <dbReference type="Pfam" id="PF00753"/>
    </source>
</evidence>
<protein>
    <submittedName>
        <fullName evidence="2">MBL fold metallo-hydrolase</fullName>
    </submittedName>
</protein>
<reference evidence="3" key="1">
    <citation type="submission" date="2019-08" db="EMBL/GenBank/DDBJ databases">
        <title>Complete Genome Sequence of the Polysaccharide-Degrading Rumen Bacterium Pseudobutyrivibrio xylanivorans MA3014.</title>
        <authorList>
            <person name="Palevich N."/>
            <person name="Maclean P.H."/>
            <person name="Kelly W.J."/>
            <person name="Leahy S.C."/>
            <person name="Rakonjac J."/>
            <person name="Attwood G.T."/>
        </authorList>
    </citation>
    <scope>NUCLEOTIDE SEQUENCE [LARGE SCALE GENOMIC DNA]</scope>
    <source>
        <strain evidence="3">MA3014</strain>
    </source>
</reference>
<dbReference type="InterPro" id="IPR052926">
    <property type="entry name" value="Metallo-beta-lactamase_dom"/>
</dbReference>
<dbReference type="KEGG" id="pxv:FXF36_08450"/>
<evidence type="ECO:0000313" key="2">
    <source>
        <dbReference type="EMBL" id="QFJ54884.1"/>
    </source>
</evidence>
<dbReference type="PANTHER" id="PTHR13754">
    <property type="entry name" value="METALLO-BETA-LACTAMASE SUPERFAMILY PROTEIN"/>
    <property type="match status" value="1"/>
</dbReference>
<dbReference type="SUPFAM" id="SSF56281">
    <property type="entry name" value="Metallo-hydrolase/oxidoreductase"/>
    <property type="match status" value="1"/>
</dbReference>
<dbReference type="InterPro" id="IPR041712">
    <property type="entry name" value="DHPS-like_MBL-fold"/>
</dbReference>
<dbReference type="GO" id="GO:0016740">
    <property type="term" value="F:transferase activity"/>
    <property type="evidence" value="ECO:0007669"/>
    <property type="project" value="TreeGrafter"/>
</dbReference>
<dbReference type="AlphaFoldDB" id="A0A5P6VUH1"/>
<sequence>METKLTVIVDNIPKDELLQGEWGLSILIEYGELKILLDTGKSELFAENLKTLGFDIKDIDYGVLSHAHYDHANGIPKFMQENSKAKFYLRKAVDANCYHLKLFGARYNGIPKDLLTDYANRIEFLEGDYELCNGVYLIPHKTKGLSWIGRREMMYRKTAHGWKADDFSHEQSLVLDTDKGLVILNSCSHGGVLNIINEVKSTFPNQKVYGYIGGMHLFNKSERHVRKVAKELKESEVEYICTGHCTKNRAFEILKEELGDRVQQMRVGLEIKI</sequence>
<organism evidence="2 3">
    <name type="scientific">Pseudobutyrivibrio xylanivorans</name>
    <dbReference type="NCBI Taxonomy" id="185007"/>
    <lineage>
        <taxon>Bacteria</taxon>
        <taxon>Bacillati</taxon>
        <taxon>Bacillota</taxon>
        <taxon>Clostridia</taxon>
        <taxon>Lachnospirales</taxon>
        <taxon>Lachnospiraceae</taxon>
        <taxon>Pseudobutyrivibrio</taxon>
    </lineage>
</organism>
<feature type="domain" description="Metallo-beta-lactamase" evidence="1">
    <location>
        <begin position="24"/>
        <end position="142"/>
    </location>
</feature>
<dbReference type="PANTHER" id="PTHR13754:SF13">
    <property type="entry name" value="METALLO-BETA-LACTAMASE SUPERFAMILY PROTEIN (AFU_ORTHOLOGUE AFUA_3G07630)"/>
    <property type="match status" value="1"/>
</dbReference>
<dbReference type="EMBL" id="CP043028">
    <property type="protein sequence ID" value="QFJ54884.1"/>
    <property type="molecule type" value="Genomic_DNA"/>
</dbReference>
<dbReference type="RefSeq" id="WP_151623343.1">
    <property type="nucleotide sequence ID" value="NZ_CP043028.1"/>
</dbReference>
<dbReference type="InterPro" id="IPR036866">
    <property type="entry name" value="RibonucZ/Hydroxyglut_hydro"/>
</dbReference>